<keyword evidence="3" id="KW-1003">Cell membrane</keyword>
<dbReference type="InterPro" id="IPR032808">
    <property type="entry name" value="DoxX"/>
</dbReference>
<dbReference type="PANTHER" id="PTHR33452">
    <property type="entry name" value="OXIDOREDUCTASE CATD-RELATED"/>
    <property type="match status" value="1"/>
</dbReference>
<comment type="similarity">
    <text evidence="2">Belongs to the DoxX family.</text>
</comment>
<dbReference type="PATRIC" id="fig|558151.6.peg.3624"/>
<evidence type="ECO:0000256" key="6">
    <source>
        <dbReference type="ARBA" id="ARBA00023136"/>
    </source>
</evidence>
<comment type="caution">
    <text evidence="8">The sequence shown here is derived from an EMBL/GenBank/DDBJ whole genome shotgun (WGS) entry which is preliminary data.</text>
</comment>
<dbReference type="InterPro" id="IPR051907">
    <property type="entry name" value="DoxX-like_oxidoreductase"/>
</dbReference>
<dbReference type="RefSeq" id="WP_048507915.1">
    <property type="nucleotide sequence ID" value="NZ_LFND01000006.1"/>
</dbReference>
<reference evidence="8 9" key="1">
    <citation type="journal article" date="2013" name="Int. J. Syst. Evol. Microbiol.">
        <title>Chryseobacterium angstadtii sp. nov., isolated from a newt tank.</title>
        <authorList>
            <person name="Kirk K.E."/>
            <person name="Hoffman J.A."/>
            <person name="Smith K.A."/>
            <person name="Strahan B.L."/>
            <person name="Failor K.C."/>
            <person name="Krebs J.E."/>
            <person name="Gale A.N."/>
            <person name="Do T.D."/>
            <person name="Sontag T.C."/>
            <person name="Batties A.M."/>
            <person name="Mistiszyn K."/>
            <person name="Newman J.D."/>
        </authorList>
    </citation>
    <scope>NUCLEOTIDE SEQUENCE [LARGE SCALE GENOMIC DNA]</scope>
    <source>
        <strain evidence="8 9">KM</strain>
    </source>
</reference>
<dbReference type="STRING" id="558151.ACM46_17135"/>
<evidence type="ECO:0000256" key="7">
    <source>
        <dbReference type="SAM" id="Phobius"/>
    </source>
</evidence>
<keyword evidence="6 7" id="KW-0472">Membrane</keyword>
<dbReference type="Pfam" id="PF07681">
    <property type="entry name" value="DoxX"/>
    <property type="match status" value="1"/>
</dbReference>
<dbReference type="OrthoDB" id="1255017at2"/>
<accession>A0A0J7I1T5</accession>
<protein>
    <recommendedName>
        <fullName evidence="10">DoxX family protein</fullName>
    </recommendedName>
</protein>
<feature type="transmembrane region" description="Helical" evidence="7">
    <location>
        <begin position="12"/>
        <end position="35"/>
    </location>
</feature>
<gene>
    <name evidence="8" type="ORF">ACM46_17135</name>
</gene>
<evidence type="ECO:0000313" key="8">
    <source>
        <dbReference type="EMBL" id="KMQ59979.1"/>
    </source>
</evidence>
<evidence type="ECO:0000313" key="9">
    <source>
        <dbReference type="Proteomes" id="UP000036261"/>
    </source>
</evidence>
<evidence type="ECO:0000256" key="4">
    <source>
        <dbReference type="ARBA" id="ARBA00022692"/>
    </source>
</evidence>
<sequence>MEKNTFNKTGDLFYVICRISIGLFFFITGSSKLFHPVFQGYMLKTISSLGFSHPQFMANFVAFNEAFWGLFLLIGLLTRFSSLSLIVIMLVALVTKDLHSIPTEVVPIDPETGIYPMDPFTWLTYFFFLPQVLLIMLLGMFSLYGYKTFGIDQFLVKKKEDFFYL</sequence>
<evidence type="ECO:0000256" key="2">
    <source>
        <dbReference type="ARBA" id="ARBA00006679"/>
    </source>
</evidence>
<name>A0A0J7I1T5_9FLAO</name>
<evidence type="ECO:0000256" key="3">
    <source>
        <dbReference type="ARBA" id="ARBA00022475"/>
    </source>
</evidence>
<keyword evidence="4 7" id="KW-0812">Transmembrane</keyword>
<evidence type="ECO:0000256" key="1">
    <source>
        <dbReference type="ARBA" id="ARBA00004651"/>
    </source>
</evidence>
<dbReference type="AlphaFoldDB" id="A0A0J7I1T5"/>
<dbReference type="PANTHER" id="PTHR33452:SF1">
    <property type="entry name" value="INNER MEMBRANE PROTEIN YPHA-RELATED"/>
    <property type="match status" value="1"/>
</dbReference>
<dbReference type="Proteomes" id="UP000036261">
    <property type="component" value="Unassembled WGS sequence"/>
</dbReference>
<dbReference type="EMBL" id="LFND01000006">
    <property type="protein sequence ID" value="KMQ59979.1"/>
    <property type="molecule type" value="Genomic_DNA"/>
</dbReference>
<keyword evidence="5 7" id="KW-1133">Transmembrane helix</keyword>
<dbReference type="GO" id="GO:0005886">
    <property type="term" value="C:plasma membrane"/>
    <property type="evidence" value="ECO:0007669"/>
    <property type="project" value="UniProtKB-SubCell"/>
</dbReference>
<evidence type="ECO:0008006" key="10">
    <source>
        <dbReference type="Google" id="ProtNLM"/>
    </source>
</evidence>
<proteinExistence type="inferred from homology"/>
<feature type="transmembrane region" description="Helical" evidence="7">
    <location>
        <begin position="122"/>
        <end position="144"/>
    </location>
</feature>
<organism evidence="8 9">
    <name type="scientific">Chryseobacterium angstadtii</name>
    <dbReference type="NCBI Taxonomy" id="558151"/>
    <lineage>
        <taxon>Bacteria</taxon>
        <taxon>Pseudomonadati</taxon>
        <taxon>Bacteroidota</taxon>
        <taxon>Flavobacteriia</taxon>
        <taxon>Flavobacteriales</taxon>
        <taxon>Weeksellaceae</taxon>
        <taxon>Chryseobacterium group</taxon>
        <taxon>Chryseobacterium</taxon>
    </lineage>
</organism>
<comment type="subcellular location">
    <subcellularLocation>
        <location evidence="1">Cell membrane</location>
        <topology evidence="1">Multi-pass membrane protein</topology>
    </subcellularLocation>
</comment>
<keyword evidence="9" id="KW-1185">Reference proteome</keyword>
<evidence type="ECO:0000256" key="5">
    <source>
        <dbReference type="ARBA" id="ARBA00022989"/>
    </source>
</evidence>